<dbReference type="RefSeq" id="WP_331212013.1">
    <property type="nucleotide sequence ID" value="NZ_JAZGQK010000001.1"/>
</dbReference>
<gene>
    <name evidence="3" type="ORF">V1633_00155</name>
</gene>
<dbReference type="Proteomes" id="UP001332243">
    <property type="component" value="Unassembled WGS sequence"/>
</dbReference>
<organism evidence="3 4">
    <name type="scientific">Plantactinospora sonchi</name>
    <dbReference type="NCBI Taxonomy" id="1544735"/>
    <lineage>
        <taxon>Bacteria</taxon>
        <taxon>Bacillati</taxon>
        <taxon>Actinomycetota</taxon>
        <taxon>Actinomycetes</taxon>
        <taxon>Micromonosporales</taxon>
        <taxon>Micromonosporaceae</taxon>
        <taxon>Plantactinospora</taxon>
    </lineage>
</organism>
<keyword evidence="2" id="KW-0472">Membrane</keyword>
<evidence type="ECO:0000256" key="2">
    <source>
        <dbReference type="SAM" id="Phobius"/>
    </source>
</evidence>
<protein>
    <submittedName>
        <fullName evidence="3">Uncharacterized protein</fullName>
    </submittedName>
</protein>
<evidence type="ECO:0000256" key="1">
    <source>
        <dbReference type="SAM" id="MobiDB-lite"/>
    </source>
</evidence>
<accession>A0ABU7RK90</accession>
<sequence length="76" mass="8406">MDSVLWSAGNRLATGPSESGAPRLMSENPSHRPVGHATLVAVIILKPWASRVAVVVRMRRQRRRHAAALIISRVMR</sequence>
<keyword evidence="4" id="KW-1185">Reference proteome</keyword>
<evidence type="ECO:0000313" key="3">
    <source>
        <dbReference type="EMBL" id="MEE6256897.1"/>
    </source>
</evidence>
<dbReference type="EMBL" id="JAZGQK010000001">
    <property type="protein sequence ID" value="MEE6256897.1"/>
    <property type="molecule type" value="Genomic_DNA"/>
</dbReference>
<keyword evidence="2" id="KW-0812">Transmembrane</keyword>
<feature type="region of interest" description="Disordered" evidence="1">
    <location>
        <begin position="1"/>
        <end position="30"/>
    </location>
</feature>
<proteinExistence type="predicted"/>
<feature type="transmembrane region" description="Helical" evidence="2">
    <location>
        <begin position="34"/>
        <end position="54"/>
    </location>
</feature>
<reference evidence="3 4" key="1">
    <citation type="submission" date="2024-01" db="EMBL/GenBank/DDBJ databases">
        <title>Genome insights into Plantactinospora sonchi sp. nov.</title>
        <authorList>
            <person name="Wang L."/>
        </authorList>
    </citation>
    <scope>NUCLEOTIDE SEQUENCE [LARGE SCALE GENOMIC DNA]</scope>
    <source>
        <strain evidence="3 4">NEAU-QY2</strain>
    </source>
</reference>
<comment type="caution">
    <text evidence="3">The sequence shown here is derived from an EMBL/GenBank/DDBJ whole genome shotgun (WGS) entry which is preliminary data.</text>
</comment>
<keyword evidence="2" id="KW-1133">Transmembrane helix</keyword>
<evidence type="ECO:0000313" key="4">
    <source>
        <dbReference type="Proteomes" id="UP001332243"/>
    </source>
</evidence>
<name>A0ABU7RK90_9ACTN</name>